<sequence>MCSVLHSPIPSAPFFLAFRASSGVSAFAMTLRVRISSTQDMKVSKSPLRAGGERASFPKMTSPVDPFSESQSPSFITISPTLRTFSVLLTRISEHPATQHLPQPRATTAAWDVMPPFSVKIPAAACIPPTSSGLVSALTKMTSFPSACHPSASSAVKTTCPTAAPGDAGKPVAITLSL</sequence>
<reference evidence="2" key="2">
    <citation type="submission" date="2020-07" db="EMBL/GenBank/DDBJ databases">
        <authorList>
            <person name="Vera ALvarez R."/>
            <person name="Arias-Moreno D.M."/>
            <person name="Jimenez-Jacinto V."/>
            <person name="Jimenez-Bremont J.F."/>
            <person name="Swaminathan K."/>
            <person name="Moose S.P."/>
            <person name="Guerrero-Gonzalez M.L."/>
            <person name="Marino-Ramirez L."/>
            <person name="Landsman D."/>
            <person name="Rodriguez-Kessler M."/>
            <person name="Delgado-Sanchez P."/>
        </authorList>
    </citation>
    <scope>NUCLEOTIDE SEQUENCE</scope>
    <source>
        <tissue evidence="2">Cladode</tissue>
    </source>
</reference>
<evidence type="ECO:0000313" key="2">
    <source>
        <dbReference type="EMBL" id="MBA4634038.1"/>
    </source>
</evidence>
<name>A0A7C8Z495_OPUST</name>
<evidence type="ECO:0000256" key="1">
    <source>
        <dbReference type="SAM" id="MobiDB-lite"/>
    </source>
</evidence>
<feature type="region of interest" description="Disordered" evidence="1">
    <location>
        <begin position="44"/>
        <end position="68"/>
    </location>
</feature>
<organism evidence="2">
    <name type="scientific">Opuntia streptacantha</name>
    <name type="common">Prickly pear cactus</name>
    <name type="synonym">Opuntia cardona</name>
    <dbReference type="NCBI Taxonomy" id="393608"/>
    <lineage>
        <taxon>Eukaryota</taxon>
        <taxon>Viridiplantae</taxon>
        <taxon>Streptophyta</taxon>
        <taxon>Embryophyta</taxon>
        <taxon>Tracheophyta</taxon>
        <taxon>Spermatophyta</taxon>
        <taxon>Magnoliopsida</taxon>
        <taxon>eudicotyledons</taxon>
        <taxon>Gunneridae</taxon>
        <taxon>Pentapetalae</taxon>
        <taxon>Caryophyllales</taxon>
        <taxon>Cactineae</taxon>
        <taxon>Cactaceae</taxon>
        <taxon>Opuntioideae</taxon>
        <taxon>Opuntia</taxon>
    </lineage>
</organism>
<proteinExistence type="predicted"/>
<reference evidence="2" key="1">
    <citation type="journal article" date="2013" name="J. Plant Res.">
        <title>Effect of fungi and light on seed germination of three Opuntia species from semiarid lands of central Mexico.</title>
        <authorList>
            <person name="Delgado-Sanchez P."/>
            <person name="Jimenez-Bremont J.F."/>
            <person name="Guerrero-Gonzalez Mde L."/>
            <person name="Flores J."/>
        </authorList>
    </citation>
    <scope>NUCLEOTIDE SEQUENCE</scope>
    <source>
        <tissue evidence="2">Cladode</tissue>
    </source>
</reference>
<protein>
    <submittedName>
        <fullName evidence="2">Uncharacterized protein</fullName>
    </submittedName>
</protein>
<accession>A0A7C8Z495</accession>
<dbReference type="AlphaFoldDB" id="A0A7C8Z495"/>
<dbReference type="EMBL" id="GISG01089055">
    <property type="protein sequence ID" value="MBA4634038.1"/>
    <property type="molecule type" value="Transcribed_RNA"/>
</dbReference>